<dbReference type="OrthoDB" id="5920040at2759"/>
<keyword evidence="2" id="KW-1185">Reference proteome</keyword>
<dbReference type="EMBL" id="CAJVCH010443145">
    <property type="protein sequence ID" value="CAG7819232.1"/>
    <property type="molecule type" value="Genomic_DNA"/>
</dbReference>
<accession>A0A8J2KMQ3</accession>
<evidence type="ECO:0008006" key="3">
    <source>
        <dbReference type="Google" id="ProtNLM"/>
    </source>
</evidence>
<dbReference type="Proteomes" id="UP000708208">
    <property type="component" value="Unassembled WGS sequence"/>
</dbReference>
<name>A0A8J2KMQ3_9HEXA</name>
<organism evidence="1 2">
    <name type="scientific">Allacma fusca</name>
    <dbReference type="NCBI Taxonomy" id="39272"/>
    <lineage>
        <taxon>Eukaryota</taxon>
        <taxon>Metazoa</taxon>
        <taxon>Ecdysozoa</taxon>
        <taxon>Arthropoda</taxon>
        <taxon>Hexapoda</taxon>
        <taxon>Collembola</taxon>
        <taxon>Symphypleona</taxon>
        <taxon>Sminthuridae</taxon>
        <taxon>Allacma</taxon>
    </lineage>
</organism>
<gene>
    <name evidence="1" type="ORF">AFUS01_LOCUS29694</name>
</gene>
<feature type="non-terminal residue" evidence="1">
    <location>
        <position position="269"/>
    </location>
</feature>
<proteinExistence type="predicted"/>
<evidence type="ECO:0000313" key="1">
    <source>
        <dbReference type="EMBL" id="CAG7819232.1"/>
    </source>
</evidence>
<comment type="caution">
    <text evidence="1">The sequence shown here is derived from an EMBL/GenBank/DDBJ whole genome shotgun (WGS) entry which is preliminary data.</text>
</comment>
<dbReference type="AlphaFoldDB" id="A0A8J2KMQ3"/>
<dbReference type="PANTHER" id="PTHR47331">
    <property type="entry name" value="PHD-TYPE DOMAIN-CONTAINING PROTEIN"/>
    <property type="match status" value="1"/>
</dbReference>
<evidence type="ECO:0000313" key="2">
    <source>
        <dbReference type="Proteomes" id="UP000708208"/>
    </source>
</evidence>
<sequence>MESTEDPKARVLTPEQAACEKHYSINTTREPDGTYTVRLPFKQNSRPLRNSKFQDVRRLEALEAKLYKNPALARDYKESMRELINDGHMKLVPPDELDLHDSKCYYLPHHTVVKDSSTTTKTRIVFDASARTTSGESLNQQLMVGATIQDDLFGILCRWRQWNVPISADIKKLYLFVNVHPEDRNFQRVLWRETNDKPVRVYRLKKVTFGTASAPFQAIRTLHKLAEDYATEFPEAVRALKGDVYVDDAMTGAYTVNEALALQHQLLSL</sequence>
<protein>
    <recommendedName>
        <fullName evidence="3">Reverse transcriptase</fullName>
    </recommendedName>
</protein>
<reference evidence="1" key="1">
    <citation type="submission" date="2021-06" db="EMBL/GenBank/DDBJ databases">
        <authorList>
            <person name="Hodson N. C."/>
            <person name="Mongue J. A."/>
            <person name="Jaron S. K."/>
        </authorList>
    </citation>
    <scope>NUCLEOTIDE SEQUENCE</scope>
</reference>